<dbReference type="SMART" id="SM00387">
    <property type="entry name" value="HATPase_c"/>
    <property type="match status" value="1"/>
</dbReference>
<evidence type="ECO:0000259" key="10">
    <source>
        <dbReference type="PROSITE" id="PS50109"/>
    </source>
</evidence>
<keyword evidence="4" id="KW-0808">Transferase</keyword>
<keyword evidence="5" id="KW-0547">Nucleotide-binding</keyword>
<feature type="transmembrane region" description="Helical" evidence="9">
    <location>
        <begin position="303"/>
        <end position="324"/>
    </location>
</feature>
<dbReference type="PANTHER" id="PTHR43065">
    <property type="entry name" value="SENSOR HISTIDINE KINASE"/>
    <property type="match status" value="1"/>
</dbReference>
<comment type="catalytic activity">
    <reaction evidence="1">
        <text>ATP + protein L-histidine = ADP + protein N-phospho-L-histidine.</text>
        <dbReference type="EC" id="2.7.13.3"/>
    </reaction>
</comment>
<dbReference type="Pfam" id="PF02518">
    <property type="entry name" value="HATPase_c"/>
    <property type="match status" value="1"/>
</dbReference>
<feature type="domain" description="Histidine kinase" evidence="10">
    <location>
        <begin position="424"/>
        <end position="628"/>
    </location>
</feature>
<evidence type="ECO:0000313" key="12">
    <source>
        <dbReference type="Proteomes" id="UP000266177"/>
    </source>
</evidence>
<evidence type="ECO:0000256" key="9">
    <source>
        <dbReference type="SAM" id="Phobius"/>
    </source>
</evidence>
<dbReference type="PROSITE" id="PS50109">
    <property type="entry name" value="HIS_KIN"/>
    <property type="match status" value="1"/>
</dbReference>
<dbReference type="SMART" id="SM00388">
    <property type="entry name" value="HisKA"/>
    <property type="match status" value="1"/>
</dbReference>
<feature type="transmembrane region" description="Helical" evidence="9">
    <location>
        <begin position="205"/>
        <end position="224"/>
    </location>
</feature>
<feature type="transmembrane region" description="Helical" evidence="9">
    <location>
        <begin position="236"/>
        <end position="257"/>
    </location>
</feature>
<organism evidence="11 12">
    <name type="scientific">Paenibacillus thiaminolyticus</name>
    <name type="common">Bacillus thiaminolyticus</name>
    <dbReference type="NCBI Taxonomy" id="49283"/>
    <lineage>
        <taxon>Bacteria</taxon>
        <taxon>Bacillati</taxon>
        <taxon>Bacillota</taxon>
        <taxon>Bacilli</taxon>
        <taxon>Bacillales</taxon>
        <taxon>Paenibacillaceae</taxon>
        <taxon>Paenibacillus</taxon>
    </lineage>
</organism>
<dbReference type="SUPFAM" id="SSF55874">
    <property type="entry name" value="ATPase domain of HSP90 chaperone/DNA topoisomerase II/histidine kinase"/>
    <property type="match status" value="1"/>
</dbReference>
<feature type="transmembrane region" description="Helical" evidence="9">
    <location>
        <begin position="336"/>
        <end position="356"/>
    </location>
</feature>
<evidence type="ECO:0000256" key="2">
    <source>
        <dbReference type="ARBA" id="ARBA00012438"/>
    </source>
</evidence>
<accession>A0A3A3GLR6</accession>
<feature type="transmembrane region" description="Helical" evidence="9">
    <location>
        <begin position="368"/>
        <end position="385"/>
    </location>
</feature>
<dbReference type="InterPro" id="IPR011623">
    <property type="entry name" value="7TMR_DISM_rcpt_extracell_dom1"/>
</dbReference>
<evidence type="ECO:0000313" key="11">
    <source>
        <dbReference type="EMBL" id="RJG25622.1"/>
    </source>
</evidence>
<dbReference type="InterPro" id="IPR004358">
    <property type="entry name" value="Sig_transdc_His_kin-like_C"/>
</dbReference>
<dbReference type="PANTHER" id="PTHR43065:SF46">
    <property type="entry name" value="C4-DICARBOXYLATE TRANSPORT SENSOR PROTEIN DCTB"/>
    <property type="match status" value="1"/>
</dbReference>
<evidence type="ECO:0000256" key="5">
    <source>
        <dbReference type="ARBA" id="ARBA00022741"/>
    </source>
</evidence>
<keyword evidence="6" id="KW-0418">Kinase</keyword>
<keyword evidence="7" id="KW-0067">ATP-binding</keyword>
<dbReference type="CDD" id="cd00082">
    <property type="entry name" value="HisKA"/>
    <property type="match status" value="1"/>
</dbReference>
<dbReference type="GO" id="GO:0000155">
    <property type="term" value="F:phosphorelay sensor kinase activity"/>
    <property type="evidence" value="ECO:0007669"/>
    <property type="project" value="InterPro"/>
</dbReference>
<dbReference type="SUPFAM" id="SSF47384">
    <property type="entry name" value="Homodimeric domain of signal transducing histidine kinase"/>
    <property type="match status" value="1"/>
</dbReference>
<evidence type="ECO:0000256" key="7">
    <source>
        <dbReference type="ARBA" id="ARBA00022840"/>
    </source>
</evidence>
<name>A0A3A3GLR6_PANTH</name>
<dbReference type="OrthoDB" id="9815750at2"/>
<keyword evidence="3" id="KW-0597">Phosphoprotein</keyword>
<dbReference type="InterPro" id="IPR005467">
    <property type="entry name" value="His_kinase_dom"/>
</dbReference>
<dbReference type="AlphaFoldDB" id="A0A3A3GLR6"/>
<sequence>MSVRRYITVFFLFLVLFGWLMDPAIARAEPERESIKLYEWEMLWETSPRTWEDIASTREGWEKVDSRKSIPKLPEGVTSAWIRIRLPELNEDQPALYIGKLYASTLEVWGTDGRRLFHDSRDYFHDIYHLFVPLEPEYSTIFIHASAHKGRIGIQVPVMIGEYEPLQLKYVKEGFSEIVIGSSLILIAFIMFICAIFLRGIELPSWLSLTLVIFSLGIVTITYSKFTYAFFREWGYLSVRFFDLAMMVLFPSLTYFFMKFLGSGPYKIIFRFFMFQVCYSVTWFLLFLYFFELKKDDSHPIYTLFSIHIFSIYMIVLFIFLLIFSISHAIRKNKDAILFTLGFSLFSIMAVGEVSWYTFISREYELHLWKWGVVCFVVCLIHILGRRIAENHRRVIFYAKELELFNGKLQQSEKMEILSELAASVAHEVRNPLQVTRGFLQLLGEKTGTKEQEYLNLALTELDRASEIITDFLTFAKPELDEIHILDVADELRHIEGILMPMATMHGGTIELDASPELRIQGNSSKFKQAFINMIKNSIEAFTEKGLIRVKAYERNEQVIIWIEDNGIGMDEEELKRLGEPYFSNKTKGTGLGLMVTFRIIEVMQGKMDIKSEKGVGTVITVSFPSVSR</sequence>
<feature type="transmembrane region" description="Helical" evidence="9">
    <location>
        <begin position="178"/>
        <end position="198"/>
    </location>
</feature>
<dbReference type="InterPro" id="IPR036890">
    <property type="entry name" value="HATPase_C_sf"/>
</dbReference>
<dbReference type="InterPro" id="IPR003661">
    <property type="entry name" value="HisK_dim/P_dom"/>
</dbReference>
<dbReference type="Pfam" id="PF07695">
    <property type="entry name" value="7TMR-DISM_7TM"/>
    <property type="match status" value="1"/>
</dbReference>
<comment type="caution">
    <text evidence="11">The sequence shown here is derived from an EMBL/GenBank/DDBJ whole genome shotgun (WGS) entry which is preliminary data.</text>
</comment>
<dbReference type="Gene3D" id="3.30.565.10">
    <property type="entry name" value="Histidine kinase-like ATPase, C-terminal domain"/>
    <property type="match status" value="1"/>
</dbReference>
<dbReference type="GO" id="GO:0005524">
    <property type="term" value="F:ATP binding"/>
    <property type="evidence" value="ECO:0007669"/>
    <property type="project" value="UniProtKB-KW"/>
</dbReference>
<evidence type="ECO:0000256" key="4">
    <source>
        <dbReference type="ARBA" id="ARBA00022679"/>
    </source>
</evidence>
<proteinExistence type="predicted"/>
<evidence type="ECO:0000256" key="3">
    <source>
        <dbReference type="ARBA" id="ARBA00022553"/>
    </source>
</evidence>
<keyword evidence="9" id="KW-0812">Transmembrane</keyword>
<reference evidence="11 12" key="1">
    <citation type="submission" date="2018-09" db="EMBL/GenBank/DDBJ databases">
        <title>Paenibacillus SK2017-BO5.</title>
        <authorList>
            <person name="Piskunova J.V."/>
            <person name="Dubiley S.A."/>
            <person name="Severinov K.V."/>
        </authorList>
    </citation>
    <scope>NUCLEOTIDE SEQUENCE [LARGE SCALE GENOMIC DNA]</scope>
    <source>
        <strain evidence="11 12">BO5</strain>
    </source>
</reference>
<evidence type="ECO:0000256" key="1">
    <source>
        <dbReference type="ARBA" id="ARBA00000085"/>
    </source>
</evidence>
<evidence type="ECO:0000256" key="6">
    <source>
        <dbReference type="ARBA" id="ARBA00022777"/>
    </source>
</evidence>
<dbReference type="PRINTS" id="PR00344">
    <property type="entry name" value="BCTRLSENSOR"/>
</dbReference>
<protein>
    <recommendedName>
        <fullName evidence="2">histidine kinase</fullName>
        <ecNumber evidence="2">2.7.13.3</ecNumber>
    </recommendedName>
</protein>
<keyword evidence="9" id="KW-0472">Membrane</keyword>
<keyword evidence="8" id="KW-0902">Two-component regulatory system</keyword>
<dbReference type="EMBL" id="QYZD01000003">
    <property type="protein sequence ID" value="RJG25622.1"/>
    <property type="molecule type" value="Genomic_DNA"/>
</dbReference>
<dbReference type="EC" id="2.7.13.3" evidence="2"/>
<feature type="transmembrane region" description="Helical" evidence="9">
    <location>
        <begin position="269"/>
        <end position="291"/>
    </location>
</feature>
<dbReference type="InterPro" id="IPR036097">
    <property type="entry name" value="HisK_dim/P_sf"/>
</dbReference>
<evidence type="ECO:0000256" key="8">
    <source>
        <dbReference type="ARBA" id="ARBA00023012"/>
    </source>
</evidence>
<dbReference type="InterPro" id="IPR003594">
    <property type="entry name" value="HATPase_dom"/>
</dbReference>
<gene>
    <name evidence="11" type="ORF">DQX05_05965</name>
</gene>
<dbReference type="Proteomes" id="UP000266177">
    <property type="component" value="Unassembled WGS sequence"/>
</dbReference>
<dbReference type="Pfam" id="PF00512">
    <property type="entry name" value="HisKA"/>
    <property type="match status" value="1"/>
</dbReference>
<dbReference type="Gene3D" id="1.10.287.130">
    <property type="match status" value="1"/>
</dbReference>
<keyword evidence="9" id="KW-1133">Transmembrane helix</keyword>